<dbReference type="Pfam" id="PF00753">
    <property type="entry name" value="Lactamase_B"/>
    <property type="match status" value="1"/>
</dbReference>
<accession>A0A1Q8CQT2</accession>
<name>A0A1Q8CQT2_9PSEU</name>
<dbReference type="Gene3D" id="3.60.15.10">
    <property type="entry name" value="Ribonuclease Z/Hydroxyacylglutathione hydrolase-like"/>
    <property type="match status" value="1"/>
</dbReference>
<dbReference type="GO" id="GO:0016787">
    <property type="term" value="F:hydrolase activity"/>
    <property type="evidence" value="ECO:0007669"/>
    <property type="project" value="UniProtKB-KW"/>
</dbReference>
<evidence type="ECO:0000313" key="3">
    <source>
        <dbReference type="Proteomes" id="UP000185596"/>
    </source>
</evidence>
<proteinExistence type="predicted"/>
<protein>
    <submittedName>
        <fullName evidence="2">MBL fold metallo-hydrolase</fullName>
    </submittedName>
</protein>
<dbReference type="PANTHER" id="PTHR42951">
    <property type="entry name" value="METALLO-BETA-LACTAMASE DOMAIN-CONTAINING"/>
    <property type="match status" value="1"/>
</dbReference>
<sequence>MRWTEVAPGVLARRHERLDQTLGLVVGQESCLVVDTGTDEVHGAEWAAAVRAVTPLPWTVVITHAHFDHFCGTAAFTPCPVWAHSGCRPAMLDPDHRHDWVTRYEREGEAELARRLAAARVVLPTEVFADRATLDLGGRVVELIHPGRAHTDHDVLVHVPDAAVAFAGDLVEQGAPPSVGPDADPGQWPAALDVLLALSPEVVVPGHGDPVDAEFVRAQRAELARASG</sequence>
<dbReference type="SUPFAM" id="SSF56281">
    <property type="entry name" value="Metallo-hydrolase/oxidoreductase"/>
    <property type="match status" value="1"/>
</dbReference>
<reference evidence="2 3" key="1">
    <citation type="submission" date="2016-12" db="EMBL/GenBank/DDBJ databases">
        <title>The draft genome sequence of Actinophytocola sp. 11-183.</title>
        <authorList>
            <person name="Wang W."/>
            <person name="Yuan L."/>
        </authorList>
    </citation>
    <scope>NUCLEOTIDE SEQUENCE [LARGE SCALE GENOMIC DNA]</scope>
    <source>
        <strain evidence="2 3">11-183</strain>
    </source>
</reference>
<dbReference type="Proteomes" id="UP000185596">
    <property type="component" value="Unassembled WGS sequence"/>
</dbReference>
<dbReference type="InterPro" id="IPR036866">
    <property type="entry name" value="RibonucZ/Hydroxyglut_hydro"/>
</dbReference>
<gene>
    <name evidence="2" type="ORF">BU204_15310</name>
</gene>
<dbReference type="InterPro" id="IPR050855">
    <property type="entry name" value="NDM-1-like"/>
</dbReference>
<dbReference type="SMART" id="SM00849">
    <property type="entry name" value="Lactamase_B"/>
    <property type="match status" value="1"/>
</dbReference>
<dbReference type="PANTHER" id="PTHR42951:SF4">
    <property type="entry name" value="ACYL-COENZYME A THIOESTERASE MBLAC2"/>
    <property type="match status" value="1"/>
</dbReference>
<organism evidence="2 3">
    <name type="scientific">Actinophytocola xanthii</name>
    <dbReference type="NCBI Taxonomy" id="1912961"/>
    <lineage>
        <taxon>Bacteria</taxon>
        <taxon>Bacillati</taxon>
        <taxon>Actinomycetota</taxon>
        <taxon>Actinomycetes</taxon>
        <taxon>Pseudonocardiales</taxon>
        <taxon>Pseudonocardiaceae</taxon>
    </lineage>
</organism>
<comment type="caution">
    <text evidence="2">The sequence shown here is derived from an EMBL/GenBank/DDBJ whole genome shotgun (WGS) entry which is preliminary data.</text>
</comment>
<dbReference type="InterPro" id="IPR001279">
    <property type="entry name" value="Metallo-B-lactamas"/>
</dbReference>
<dbReference type="AlphaFoldDB" id="A0A1Q8CQT2"/>
<dbReference type="STRING" id="1912961.BU204_15310"/>
<keyword evidence="2" id="KW-0378">Hydrolase</keyword>
<evidence type="ECO:0000259" key="1">
    <source>
        <dbReference type="SMART" id="SM00849"/>
    </source>
</evidence>
<dbReference type="CDD" id="cd16282">
    <property type="entry name" value="metallo-hydrolase-like_MBL-fold"/>
    <property type="match status" value="1"/>
</dbReference>
<dbReference type="EMBL" id="MSIE01000026">
    <property type="protein sequence ID" value="OLF16710.1"/>
    <property type="molecule type" value="Genomic_DNA"/>
</dbReference>
<dbReference type="OrthoDB" id="2273115at2"/>
<keyword evidence="3" id="KW-1185">Reference proteome</keyword>
<feature type="domain" description="Metallo-beta-lactamase" evidence="1">
    <location>
        <begin position="19"/>
        <end position="207"/>
    </location>
</feature>
<evidence type="ECO:0000313" key="2">
    <source>
        <dbReference type="EMBL" id="OLF16710.1"/>
    </source>
</evidence>